<proteinExistence type="predicted"/>
<evidence type="ECO:0000313" key="3">
    <source>
        <dbReference type="Proteomes" id="UP000019377"/>
    </source>
</evidence>
<keyword evidence="3" id="KW-1185">Reference proteome</keyword>
<sequence>MRASIRSALIFAAAAVVALQVAQPASAHLVDREVFENIAPSLYNYQRRQEGATAVPTTTTRTAAPTQTAGAGCKADGDCAEGYMCDTSAGKCVPNKGEGQPGFYCTGDNQCASNYYCYRGSCETVKQAGQNCYKDNGCLSGSCVNKRCAEPKTVPAGAACSQSTDCRPGYFCGNRTCKPQQGGGAACYKNQGCINNICVDGKCSSQGLNKDGSACFNNSECNSNFCWKKACRPKRANGRTCNSAATCESGNCRYNRRTKISKCRA</sequence>
<keyword evidence="1" id="KW-0732">Signal</keyword>
<feature type="signal peptide" evidence="1">
    <location>
        <begin position="1"/>
        <end position="27"/>
    </location>
</feature>
<organism evidence="2 3">
    <name type="scientific">Kalmanozyma brasiliensis (strain GHG001)</name>
    <name type="common">Yeast</name>
    <name type="synonym">Pseudozyma brasiliensis</name>
    <dbReference type="NCBI Taxonomy" id="1365824"/>
    <lineage>
        <taxon>Eukaryota</taxon>
        <taxon>Fungi</taxon>
        <taxon>Dikarya</taxon>
        <taxon>Basidiomycota</taxon>
        <taxon>Ustilaginomycotina</taxon>
        <taxon>Ustilaginomycetes</taxon>
        <taxon>Ustilaginales</taxon>
        <taxon>Ustilaginaceae</taxon>
        <taxon>Kalmanozyma</taxon>
    </lineage>
</organism>
<evidence type="ECO:0008006" key="4">
    <source>
        <dbReference type="Google" id="ProtNLM"/>
    </source>
</evidence>
<protein>
    <recommendedName>
        <fullName evidence="4">Dickkopf N-terminal cysteine-rich domain-containing protein</fullName>
    </recommendedName>
</protein>
<gene>
    <name evidence="2" type="ORF">PSEUBRA_SCAF18g04659</name>
</gene>
<reference evidence="3" key="1">
    <citation type="journal article" date="2013" name="Genome Announc.">
        <title>Draft genome sequence of Pseudozyma brasiliensis sp. nov. strain GHG001, a high producer of endo-1,4-xylanase isolated from an insect pest of sugarcane.</title>
        <authorList>
            <person name="Oliveira J.V.D.C."/>
            <person name="dos Santos R.A.C."/>
            <person name="Borges T.A."/>
            <person name="Riano-Pachon D.M."/>
            <person name="Goldman G.H."/>
        </authorList>
    </citation>
    <scope>NUCLEOTIDE SEQUENCE [LARGE SCALE GENOMIC DNA]</scope>
    <source>
        <strain evidence="3">GHG001</strain>
    </source>
</reference>
<feature type="chain" id="PRO_5004734355" description="Dickkopf N-terminal cysteine-rich domain-containing protein" evidence="1">
    <location>
        <begin position="28"/>
        <end position="265"/>
    </location>
</feature>
<dbReference type="Proteomes" id="UP000019377">
    <property type="component" value="Unassembled WGS sequence"/>
</dbReference>
<dbReference type="EMBL" id="KI545860">
    <property type="protein sequence ID" value="EST08122.1"/>
    <property type="molecule type" value="Genomic_DNA"/>
</dbReference>
<dbReference type="GeneID" id="27417977"/>
<dbReference type="RefSeq" id="XP_016293111.1">
    <property type="nucleotide sequence ID" value="XM_016435357.1"/>
</dbReference>
<dbReference type="eggNOG" id="ENOG502SW1M">
    <property type="taxonomic scope" value="Eukaryota"/>
</dbReference>
<accession>V5GQA9</accession>
<dbReference type="HOGENOM" id="CLU_1078204_0_0_1"/>
<name>V5GQA9_KALBG</name>
<dbReference type="AlphaFoldDB" id="V5GQA9"/>
<evidence type="ECO:0000313" key="2">
    <source>
        <dbReference type="EMBL" id="EST08122.1"/>
    </source>
</evidence>
<dbReference type="OMA" id="YSAWNES"/>
<dbReference type="OrthoDB" id="2547892at2759"/>
<evidence type="ECO:0000256" key="1">
    <source>
        <dbReference type="SAM" id="SignalP"/>
    </source>
</evidence>